<accession>A0ABR9W0V6</accession>
<dbReference type="EMBL" id="JADEYR010000006">
    <property type="protein sequence ID" value="MBE9404071.1"/>
    <property type="molecule type" value="Genomic_DNA"/>
</dbReference>
<sequence length="74" mass="7242">MAASRAAFADEFDVVSVAGQGDGDGQAGHAGAEDAHGELALHDGNPSDGAWWHGAGEAGTALDPDATSGRKVGP</sequence>
<feature type="region of interest" description="Disordered" evidence="1">
    <location>
        <begin position="18"/>
        <end position="74"/>
    </location>
</feature>
<dbReference type="RefSeq" id="WP_193865818.1">
    <property type="nucleotide sequence ID" value="NZ_JADEYR010000006.1"/>
</dbReference>
<proteinExistence type="predicted"/>
<feature type="compositionally biased region" description="Basic and acidic residues" evidence="1">
    <location>
        <begin position="31"/>
        <end position="41"/>
    </location>
</feature>
<comment type="caution">
    <text evidence="2">The sequence shown here is derived from an EMBL/GenBank/DDBJ whole genome shotgun (WGS) entry which is preliminary data.</text>
</comment>
<name>A0ABR9W0V6_9MICO</name>
<protein>
    <submittedName>
        <fullName evidence="2">Uncharacterized protein</fullName>
    </submittedName>
</protein>
<keyword evidence="3" id="KW-1185">Reference proteome</keyword>
<dbReference type="Proteomes" id="UP000644727">
    <property type="component" value="Unassembled WGS sequence"/>
</dbReference>
<evidence type="ECO:0000313" key="2">
    <source>
        <dbReference type="EMBL" id="MBE9404071.1"/>
    </source>
</evidence>
<gene>
    <name evidence="2" type="ORF">IOE58_07665</name>
</gene>
<reference evidence="2 3" key="1">
    <citation type="submission" date="2020-10" db="EMBL/GenBank/DDBJ databases">
        <title>Draft genome and description of Brachybacterium epidermidis sp nov.</title>
        <authorList>
            <person name="Boxberger M."/>
            <person name="La Scola B."/>
        </authorList>
    </citation>
    <scope>NUCLEOTIDE SEQUENCE [LARGE SCALE GENOMIC DNA]</scope>
    <source>
        <strain evidence="2 3">Marseille-Q2903</strain>
    </source>
</reference>
<organism evidence="2 3">
    <name type="scientific">Brachybacterium epidermidis</name>
    <dbReference type="NCBI Taxonomy" id="2781983"/>
    <lineage>
        <taxon>Bacteria</taxon>
        <taxon>Bacillati</taxon>
        <taxon>Actinomycetota</taxon>
        <taxon>Actinomycetes</taxon>
        <taxon>Micrococcales</taxon>
        <taxon>Dermabacteraceae</taxon>
        <taxon>Brachybacterium</taxon>
    </lineage>
</organism>
<evidence type="ECO:0000256" key="1">
    <source>
        <dbReference type="SAM" id="MobiDB-lite"/>
    </source>
</evidence>
<evidence type="ECO:0000313" key="3">
    <source>
        <dbReference type="Proteomes" id="UP000644727"/>
    </source>
</evidence>